<keyword evidence="1" id="KW-0479">Metal-binding</keyword>
<keyword evidence="4" id="KW-1185">Reference proteome</keyword>
<dbReference type="AlphaFoldDB" id="A0A9D4F757"/>
<evidence type="ECO:0000259" key="2">
    <source>
        <dbReference type="PROSITE" id="PS50119"/>
    </source>
</evidence>
<dbReference type="Pfam" id="PF00643">
    <property type="entry name" value="zf-B_box"/>
    <property type="match status" value="1"/>
</dbReference>
<sequence>MTAMFETSQSKGSDLFYDVSCSVCEDEGITKEGSFHCHTCSKSYCDKCVVMHNKIHKDHSVSEKGKCDNWPVTKTVDTTLELCEEHSTEKLTMFCEDHEKLLCQVCHLRNHK</sequence>
<dbReference type="PROSITE" id="PS50119">
    <property type="entry name" value="ZF_BBOX"/>
    <property type="match status" value="1"/>
</dbReference>
<dbReference type="SUPFAM" id="SSF57845">
    <property type="entry name" value="B-box zinc-binding domain"/>
    <property type="match status" value="1"/>
</dbReference>
<dbReference type="EMBL" id="JAIWYP010000007">
    <property type="protein sequence ID" value="KAH3792539.1"/>
    <property type="molecule type" value="Genomic_DNA"/>
</dbReference>
<accession>A0A9D4F757</accession>
<dbReference type="Gene3D" id="3.30.160.60">
    <property type="entry name" value="Classic Zinc Finger"/>
    <property type="match status" value="1"/>
</dbReference>
<keyword evidence="1" id="KW-0863">Zinc-finger</keyword>
<gene>
    <name evidence="3" type="ORF">DPMN_146035</name>
</gene>
<dbReference type="InterPro" id="IPR000315">
    <property type="entry name" value="Znf_B-box"/>
</dbReference>
<protein>
    <recommendedName>
        <fullName evidence="2">B box-type domain-containing protein</fullName>
    </recommendedName>
</protein>
<reference evidence="3" key="2">
    <citation type="submission" date="2020-11" db="EMBL/GenBank/DDBJ databases">
        <authorList>
            <person name="McCartney M.A."/>
            <person name="Auch B."/>
            <person name="Kono T."/>
            <person name="Mallez S."/>
            <person name="Becker A."/>
            <person name="Gohl D.M."/>
            <person name="Silverstein K.A.T."/>
            <person name="Koren S."/>
            <person name="Bechman K.B."/>
            <person name="Herman A."/>
            <person name="Abrahante J.E."/>
            <person name="Garbe J."/>
        </authorList>
    </citation>
    <scope>NUCLEOTIDE SEQUENCE</scope>
    <source>
        <strain evidence="3">Duluth1</strain>
        <tissue evidence="3">Whole animal</tissue>
    </source>
</reference>
<organism evidence="3 4">
    <name type="scientific">Dreissena polymorpha</name>
    <name type="common">Zebra mussel</name>
    <name type="synonym">Mytilus polymorpha</name>
    <dbReference type="NCBI Taxonomy" id="45954"/>
    <lineage>
        <taxon>Eukaryota</taxon>
        <taxon>Metazoa</taxon>
        <taxon>Spiralia</taxon>
        <taxon>Lophotrochozoa</taxon>
        <taxon>Mollusca</taxon>
        <taxon>Bivalvia</taxon>
        <taxon>Autobranchia</taxon>
        <taxon>Heteroconchia</taxon>
        <taxon>Euheterodonta</taxon>
        <taxon>Imparidentia</taxon>
        <taxon>Neoheterodontei</taxon>
        <taxon>Myida</taxon>
        <taxon>Dreissenoidea</taxon>
        <taxon>Dreissenidae</taxon>
        <taxon>Dreissena</taxon>
    </lineage>
</organism>
<proteinExistence type="predicted"/>
<dbReference type="GO" id="GO:0008270">
    <property type="term" value="F:zinc ion binding"/>
    <property type="evidence" value="ECO:0007669"/>
    <property type="project" value="UniProtKB-KW"/>
</dbReference>
<evidence type="ECO:0000256" key="1">
    <source>
        <dbReference type="PROSITE-ProRule" id="PRU00024"/>
    </source>
</evidence>
<comment type="caution">
    <text evidence="3">The sequence shown here is derived from an EMBL/GenBank/DDBJ whole genome shotgun (WGS) entry which is preliminary data.</text>
</comment>
<feature type="domain" description="B box-type" evidence="2">
    <location>
        <begin position="78"/>
        <end position="112"/>
    </location>
</feature>
<name>A0A9D4F757_DREPO</name>
<evidence type="ECO:0000313" key="3">
    <source>
        <dbReference type="EMBL" id="KAH3792539.1"/>
    </source>
</evidence>
<dbReference type="Proteomes" id="UP000828390">
    <property type="component" value="Unassembled WGS sequence"/>
</dbReference>
<keyword evidence="1" id="KW-0862">Zinc</keyword>
<evidence type="ECO:0000313" key="4">
    <source>
        <dbReference type="Proteomes" id="UP000828390"/>
    </source>
</evidence>
<reference evidence="3" key="1">
    <citation type="journal article" date="2019" name="bioRxiv">
        <title>The Genome of the Zebra Mussel, Dreissena polymorpha: A Resource for Invasive Species Research.</title>
        <authorList>
            <person name="McCartney M.A."/>
            <person name="Auch B."/>
            <person name="Kono T."/>
            <person name="Mallez S."/>
            <person name="Zhang Y."/>
            <person name="Obille A."/>
            <person name="Becker A."/>
            <person name="Abrahante J.E."/>
            <person name="Garbe J."/>
            <person name="Badalamenti J.P."/>
            <person name="Herman A."/>
            <person name="Mangelson H."/>
            <person name="Liachko I."/>
            <person name="Sullivan S."/>
            <person name="Sone E.D."/>
            <person name="Koren S."/>
            <person name="Silverstein K.A.T."/>
            <person name="Beckman K.B."/>
            <person name="Gohl D.M."/>
        </authorList>
    </citation>
    <scope>NUCLEOTIDE SEQUENCE</scope>
    <source>
        <strain evidence="3">Duluth1</strain>
        <tissue evidence="3">Whole animal</tissue>
    </source>
</reference>